<protein>
    <submittedName>
        <fullName evidence="2">Uncharacterized protein</fullName>
    </submittedName>
</protein>
<comment type="caution">
    <text evidence="2">The sequence shown here is derived from an EMBL/GenBank/DDBJ whole genome shotgun (WGS) entry which is preliminary data.</text>
</comment>
<accession>A0A552ESY5</accession>
<dbReference type="AlphaFoldDB" id="A0A552ESY5"/>
<evidence type="ECO:0000313" key="2">
    <source>
        <dbReference type="EMBL" id="TRU37584.1"/>
    </source>
</evidence>
<proteinExistence type="predicted"/>
<dbReference type="Proteomes" id="UP000315113">
    <property type="component" value="Unassembled WGS sequence"/>
</dbReference>
<keyword evidence="1" id="KW-0472">Membrane</keyword>
<dbReference type="EMBL" id="SFBH01000058">
    <property type="protein sequence ID" value="TRU37584.1"/>
    <property type="molecule type" value="Genomic_DNA"/>
</dbReference>
<keyword evidence="1" id="KW-1133">Transmembrane helix</keyword>
<feature type="transmembrane region" description="Helical" evidence="1">
    <location>
        <begin position="78"/>
        <end position="102"/>
    </location>
</feature>
<reference evidence="2 3" key="1">
    <citation type="submission" date="2019-01" db="EMBL/GenBank/DDBJ databases">
        <title>Coherence of Microcystis species and biogeography revealed through population genomics.</title>
        <authorList>
            <person name="Perez-Carrascal O.M."/>
            <person name="Terrat Y."/>
            <person name="Giani A."/>
            <person name="Fortin N."/>
            <person name="Tromas N."/>
            <person name="Shapiro B.J."/>
        </authorList>
    </citation>
    <scope>NUCLEOTIDE SEQUENCE [LARGE SCALE GENOMIC DNA]</scope>
    <source>
        <strain evidence="2">Ma_MB_F_20061100_S20D</strain>
    </source>
</reference>
<sequence>MPQKGESGRDLIQIGRDNVKNFLEVNFHSKNKKISSELEYYLEHWHQFDGEQQVDIFNSSFNKYCKRMDKLESFDNNFWWLTFVIVFLILCMLQGSGLVLLIERSLIWRKTFGTVETILNTTFTDYFLGASHLRASINTH</sequence>
<gene>
    <name evidence="2" type="ORF">EWV78_07030</name>
</gene>
<evidence type="ECO:0000256" key="1">
    <source>
        <dbReference type="SAM" id="Phobius"/>
    </source>
</evidence>
<organism evidence="2 3">
    <name type="scientific">Microcystis aeruginosa Ma_MB_F_20061100_S20D</name>
    <dbReference type="NCBI Taxonomy" id="2486253"/>
    <lineage>
        <taxon>Bacteria</taxon>
        <taxon>Bacillati</taxon>
        <taxon>Cyanobacteriota</taxon>
        <taxon>Cyanophyceae</taxon>
        <taxon>Oscillatoriophycideae</taxon>
        <taxon>Chroococcales</taxon>
        <taxon>Microcystaceae</taxon>
        <taxon>Microcystis</taxon>
    </lineage>
</organism>
<keyword evidence="1" id="KW-0812">Transmembrane</keyword>
<name>A0A552ESY5_MICAE</name>
<evidence type="ECO:0000313" key="3">
    <source>
        <dbReference type="Proteomes" id="UP000315113"/>
    </source>
</evidence>